<sequence length="73" mass="7705">MRMRTVTRSLAIGLAALGLAAAGATTASACGGHHEYNSVHKEAHKKWTSVDVDDNDTFINGSQIFAFGPMQNG</sequence>
<dbReference type="GeneID" id="75180208"/>
<name>A0A6C1CAP4_9ACTN</name>
<dbReference type="Proteomes" id="UP000298111">
    <property type="component" value="Unassembled WGS sequence"/>
</dbReference>
<proteinExistence type="predicted"/>
<dbReference type="PROSITE" id="PS51257">
    <property type="entry name" value="PROKAR_LIPOPROTEIN"/>
    <property type="match status" value="1"/>
</dbReference>
<dbReference type="RefSeq" id="WP_016470968.1">
    <property type="nucleotide sequence ID" value="NZ_BBQG01000032.1"/>
</dbReference>
<evidence type="ECO:0000313" key="1">
    <source>
        <dbReference type="EMBL" id="TGG85649.1"/>
    </source>
</evidence>
<evidence type="ECO:0000313" key="2">
    <source>
        <dbReference type="Proteomes" id="UP000298111"/>
    </source>
</evidence>
<reference evidence="1 2" key="1">
    <citation type="submission" date="2018-10" db="EMBL/GenBank/DDBJ databases">
        <title>Isolation of pseudouridimycin from Streptomyces albus DSM 40763.</title>
        <authorList>
            <person name="Rosenqvist P."/>
            <person name="Metsae-Ketelae M."/>
            <person name="Virta P."/>
        </authorList>
    </citation>
    <scope>NUCLEOTIDE SEQUENCE [LARGE SCALE GENOMIC DNA]</scope>
    <source>
        <strain evidence="1 2">DSM 40763</strain>
    </source>
</reference>
<organism evidence="1 2">
    <name type="scientific">Streptomyces albus</name>
    <dbReference type="NCBI Taxonomy" id="1888"/>
    <lineage>
        <taxon>Bacteria</taxon>
        <taxon>Bacillati</taxon>
        <taxon>Actinomycetota</taxon>
        <taxon>Actinomycetes</taxon>
        <taxon>Kitasatosporales</taxon>
        <taxon>Streptomycetaceae</taxon>
        <taxon>Streptomyces</taxon>
    </lineage>
</organism>
<gene>
    <name evidence="1" type="ORF">D8771_10930</name>
</gene>
<comment type="caution">
    <text evidence="1">The sequence shown here is derived from an EMBL/GenBank/DDBJ whole genome shotgun (WGS) entry which is preliminary data.</text>
</comment>
<dbReference type="EMBL" id="RCIY01000044">
    <property type="protein sequence ID" value="TGG85649.1"/>
    <property type="molecule type" value="Genomic_DNA"/>
</dbReference>
<protein>
    <submittedName>
        <fullName evidence="1">Uncharacterized protein</fullName>
    </submittedName>
</protein>
<accession>A0A6C1CAP4</accession>
<dbReference type="AlphaFoldDB" id="A0A6C1CAP4"/>